<name>A0A243RFW0_9ACTN</name>
<evidence type="ECO:0000313" key="2">
    <source>
        <dbReference type="Proteomes" id="UP000194761"/>
    </source>
</evidence>
<dbReference type="InterPro" id="IPR036689">
    <property type="entry name" value="ESAT-6-like_sf"/>
</dbReference>
<protein>
    <recommendedName>
        <fullName evidence="3">ESAT-6-like protein</fullName>
    </recommendedName>
</protein>
<sequence length="111" mass="12367">MSQSTDYTKGGFAADYTKVNFVEMERVQGELLRVVTAMDTVTDNLITQLRATLGEASWSGGASEFFEQHRAKWDQAEQEMGRQLNEAAKALGVATENYRAAEQRNKAIWSG</sequence>
<proteinExistence type="predicted"/>
<dbReference type="Proteomes" id="UP000194761">
    <property type="component" value="Unassembled WGS sequence"/>
</dbReference>
<dbReference type="AlphaFoldDB" id="A0A243RFW0"/>
<organism evidence="1 2">
    <name type="scientific">Streptosporangium minutum</name>
    <dbReference type="NCBI Taxonomy" id="569862"/>
    <lineage>
        <taxon>Bacteria</taxon>
        <taxon>Bacillati</taxon>
        <taxon>Actinomycetota</taxon>
        <taxon>Actinomycetes</taxon>
        <taxon>Streptosporangiales</taxon>
        <taxon>Streptosporangiaceae</taxon>
        <taxon>Streptosporangium</taxon>
    </lineage>
</organism>
<evidence type="ECO:0000313" key="1">
    <source>
        <dbReference type="EMBL" id="OUC92964.1"/>
    </source>
</evidence>
<dbReference type="Pfam" id="PF06013">
    <property type="entry name" value="WXG100"/>
    <property type="match status" value="1"/>
</dbReference>
<reference evidence="1 2" key="1">
    <citation type="submission" date="2017-05" db="EMBL/GenBank/DDBJ databases">
        <title>Biotechnological potential of actinobacteria isolated from South African environments.</title>
        <authorList>
            <person name="Le Roes-Hill M."/>
            <person name="Prins A."/>
            <person name="Durrell K.A."/>
        </authorList>
    </citation>
    <scope>NUCLEOTIDE SEQUENCE [LARGE SCALE GENOMIC DNA]</scope>
    <source>
        <strain evidence="1">M26</strain>
    </source>
</reference>
<keyword evidence="2" id="KW-1185">Reference proteome</keyword>
<dbReference type="SUPFAM" id="SSF140453">
    <property type="entry name" value="EsxAB dimer-like"/>
    <property type="match status" value="1"/>
</dbReference>
<dbReference type="InterPro" id="IPR010310">
    <property type="entry name" value="T7SS_ESAT-6-like"/>
</dbReference>
<dbReference type="RefSeq" id="WP_086576548.1">
    <property type="nucleotide sequence ID" value="NZ_NGFP01000153.1"/>
</dbReference>
<comment type="caution">
    <text evidence="1">The sequence shown here is derived from an EMBL/GenBank/DDBJ whole genome shotgun (WGS) entry which is preliminary data.</text>
</comment>
<accession>A0A243RFW0</accession>
<dbReference type="Gene3D" id="1.10.287.1060">
    <property type="entry name" value="ESAT-6-like"/>
    <property type="match status" value="1"/>
</dbReference>
<gene>
    <name evidence="1" type="ORF">CA984_28080</name>
</gene>
<dbReference type="EMBL" id="NGFP01000153">
    <property type="protein sequence ID" value="OUC92964.1"/>
    <property type="molecule type" value="Genomic_DNA"/>
</dbReference>
<evidence type="ECO:0008006" key="3">
    <source>
        <dbReference type="Google" id="ProtNLM"/>
    </source>
</evidence>